<evidence type="ECO:0000313" key="7">
    <source>
        <dbReference type="Proteomes" id="UP000271678"/>
    </source>
</evidence>
<dbReference type="RefSeq" id="WP_123269666.1">
    <property type="nucleotide sequence ID" value="NZ_RJJQ01000001.1"/>
</dbReference>
<evidence type="ECO:0000256" key="2">
    <source>
        <dbReference type="ARBA" id="ARBA00022777"/>
    </source>
</evidence>
<dbReference type="GO" id="GO:0046983">
    <property type="term" value="F:protein dimerization activity"/>
    <property type="evidence" value="ECO:0007669"/>
    <property type="project" value="InterPro"/>
</dbReference>
<keyword evidence="7" id="KW-1185">Reference proteome</keyword>
<reference evidence="6 7" key="1">
    <citation type="submission" date="2018-11" db="EMBL/GenBank/DDBJ databases">
        <title>Draft genome of Simplicispira Flexivirga sp. BO-16.</title>
        <authorList>
            <person name="Im W.T."/>
        </authorList>
    </citation>
    <scope>NUCLEOTIDE SEQUENCE [LARGE SCALE GENOMIC DNA]</scope>
    <source>
        <strain evidence="6 7">BO-16</strain>
    </source>
</reference>
<dbReference type="EMBL" id="RJJQ01000001">
    <property type="protein sequence ID" value="RNI25434.1"/>
    <property type="molecule type" value="Genomic_DNA"/>
</dbReference>
<keyword evidence="4" id="KW-0812">Transmembrane</keyword>
<feature type="transmembrane region" description="Helical" evidence="4">
    <location>
        <begin position="82"/>
        <end position="101"/>
    </location>
</feature>
<keyword evidence="4" id="KW-1133">Transmembrane helix</keyword>
<dbReference type="Proteomes" id="UP000271678">
    <property type="component" value="Unassembled WGS sequence"/>
</dbReference>
<gene>
    <name evidence="6" type="ORF">EFY87_02095</name>
</gene>
<sequence>MQIRALRLDDIRLDRAVIRVVVAASFTASLLSATGVTSNRHPGPAAIAVGSAAGILTVLAFLVGGSWWLPEAAGAERTRWRAGQLWALSLGAAAVAVALPYDSLSWMPFLPIMIAARACDLPQALGYAAAPAAGLVWLQARHPNPLSGVLLSLAIAAAIIAILQQRRRQVEAAELYAAQQQVIVQERARSATAEGQREIAAQLHDVLAHTLSGLVVSVQTAELQARQEGASIELQQRLSAAADLAKDGLRGARQAVEALQGAANRAEATPLAEWLAQTVDRLHTASDADISVEGDACVIPADRQETARAVLREGITNSLRHAPGLPVRISLTAREIRVLTAGDPTDLPQTDQVSGRHGLAGLRRRVQAQGGRFEAGATAAGWLVIARWEDG</sequence>
<proteinExistence type="predicted"/>
<dbReference type="OrthoDB" id="227596at2"/>
<keyword evidence="4" id="KW-0472">Membrane</keyword>
<keyword evidence="1" id="KW-0808">Transferase</keyword>
<keyword evidence="2" id="KW-0418">Kinase</keyword>
<dbReference type="GO" id="GO:0016020">
    <property type="term" value="C:membrane"/>
    <property type="evidence" value="ECO:0007669"/>
    <property type="project" value="InterPro"/>
</dbReference>
<dbReference type="InterPro" id="IPR036890">
    <property type="entry name" value="HATPase_C_sf"/>
</dbReference>
<dbReference type="InterPro" id="IPR011712">
    <property type="entry name" value="Sig_transdc_His_kin_sub3_dim/P"/>
</dbReference>
<accession>A0A3M9MIV5</accession>
<dbReference type="Gene3D" id="3.30.565.10">
    <property type="entry name" value="Histidine kinase-like ATPase, C-terminal domain"/>
    <property type="match status" value="1"/>
</dbReference>
<name>A0A3M9MIV5_9MICO</name>
<evidence type="ECO:0000313" key="6">
    <source>
        <dbReference type="EMBL" id="RNI25434.1"/>
    </source>
</evidence>
<dbReference type="Gene3D" id="1.20.5.1930">
    <property type="match status" value="1"/>
</dbReference>
<protein>
    <recommendedName>
        <fullName evidence="5">Signal transduction histidine kinase subgroup 3 dimerisation and phosphoacceptor domain-containing protein</fullName>
    </recommendedName>
</protein>
<dbReference type="GO" id="GO:0000155">
    <property type="term" value="F:phosphorelay sensor kinase activity"/>
    <property type="evidence" value="ECO:0007669"/>
    <property type="project" value="InterPro"/>
</dbReference>
<dbReference type="PANTHER" id="PTHR24421">
    <property type="entry name" value="NITRATE/NITRITE SENSOR PROTEIN NARX-RELATED"/>
    <property type="match status" value="1"/>
</dbReference>
<evidence type="ECO:0000259" key="5">
    <source>
        <dbReference type="Pfam" id="PF07730"/>
    </source>
</evidence>
<dbReference type="AlphaFoldDB" id="A0A3M9MIV5"/>
<evidence type="ECO:0000256" key="4">
    <source>
        <dbReference type="SAM" id="Phobius"/>
    </source>
</evidence>
<dbReference type="Pfam" id="PF07730">
    <property type="entry name" value="HisKA_3"/>
    <property type="match status" value="1"/>
</dbReference>
<feature type="domain" description="Signal transduction histidine kinase subgroup 3 dimerisation and phosphoacceptor" evidence="5">
    <location>
        <begin position="197"/>
        <end position="260"/>
    </location>
</feature>
<comment type="caution">
    <text evidence="6">The sequence shown here is derived from an EMBL/GenBank/DDBJ whole genome shotgun (WGS) entry which is preliminary data.</text>
</comment>
<feature type="transmembrane region" description="Helical" evidence="4">
    <location>
        <begin position="16"/>
        <end position="33"/>
    </location>
</feature>
<evidence type="ECO:0000256" key="1">
    <source>
        <dbReference type="ARBA" id="ARBA00022679"/>
    </source>
</evidence>
<feature type="transmembrane region" description="Helical" evidence="4">
    <location>
        <begin position="45"/>
        <end position="70"/>
    </location>
</feature>
<evidence type="ECO:0000256" key="3">
    <source>
        <dbReference type="ARBA" id="ARBA00023012"/>
    </source>
</evidence>
<keyword evidence="3" id="KW-0902">Two-component regulatory system</keyword>
<dbReference type="InterPro" id="IPR050482">
    <property type="entry name" value="Sensor_HK_TwoCompSys"/>
</dbReference>
<feature type="transmembrane region" description="Helical" evidence="4">
    <location>
        <begin position="145"/>
        <end position="163"/>
    </location>
</feature>
<organism evidence="6 7">
    <name type="scientific">Flexivirga caeni</name>
    <dbReference type="NCBI Taxonomy" id="2294115"/>
    <lineage>
        <taxon>Bacteria</taxon>
        <taxon>Bacillati</taxon>
        <taxon>Actinomycetota</taxon>
        <taxon>Actinomycetes</taxon>
        <taxon>Micrococcales</taxon>
        <taxon>Dermacoccaceae</taxon>
        <taxon>Flexivirga</taxon>
    </lineage>
</organism>